<accession>A0A1V0TZ58</accession>
<dbReference type="KEGG" id="sgv:B1H19_31990"/>
<protein>
    <submittedName>
        <fullName evidence="9">Serine/threonine protein kinase</fullName>
    </submittedName>
</protein>
<dbReference type="Proteomes" id="UP000192726">
    <property type="component" value="Chromosome"/>
</dbReference>
<feature type="domain" description="Protein kinase" evidence="8">
    <location>
        <begin position="25"/>
        <end position="289"/>
    </location>
</feature>
<evidence type="ECO:0000256" key="2">
    <source>
        <dbReference type="ARBA" id="ARBA00022741"/>
    </source>
</evidence>
<name>A0A1V0TZ58_9ACTN</name>
<evidence type="ECO:0000256" key="6">
    <source>
        <dbReference type="SAM" id="MobiDB-lite"/>
    </source>
</evidence>
<dbReference type="Gene3D" id="3.30.200.20">
    <property type="entry name" value="Phosphorylase Kinase, domain 1"/>
    <property type="match status" value="1"/>
</dbReference>
<feature type="transmembrane region" description="Helical" evidence="7">
    <location>
        <begin position="418"/>
        <end position="442"/>
    </location>
</feature>
<dbReference type="SMART" id="SM00220">
    <property type="entry name" value="S_TKc"/>
    <property type="match status" value="1"/>
</dbReference>
<dbReference type="PROSITE" id="PS00108">
    <property type="entry name" value="PROTEIN_KINASE_ST"/>
    <property type="match status" value="1"/>
</dbReference>
<keyword evidence="4 5" id="KW-0067">ATP-binding</keyword>
<evidence type="ECO:0000313" key="10">
    <source>
        <dbReference type="Proteomes" id="UP000192726"/>
    </source>
</evidence>
<keyword evidence="10" id="KW-1185">Reference proteome</keyword>
<keyword evidence="9" id="KW-0723">Serine/threonine-protein kinase</keyword>
<dbReference type="GO" id="GO:0004674">
    <property type="term" value="F:protein serine/threonine kinase activity"/>
    <property type="evidence" value="ECO:0007669"/>
    <property type="project" value="UniProtKB-KW"/>
</dbReference>
<reference evidence="9 10" key="1">
    <citation type="submission" date="2017-04" db="EMBL/GenBank/DDBJ databases">
        <title>Complete Genome Sequence of Streptomyces gilvosporeus F607, a Capable Producer of Natamycin.</title>
        <authorList>
            <person name="Zong G."/>
            <person name="Zhong C."/>
            <person name="Fu J."/>
            <person name="Qin R."/>
            <person name="Cao G."/>
        </authorList>
    </citation>
    <scope>NUCLEOTIDE SEQUENCE [LARGE SCALE GENOMIC DNA]</scope>
    <source>
        <strain evidence="9 10">F607</strain>
    </source>
</reference>
<feature type="binding site" evidence="5">
    <location>
        <position position="53"/>
    </location>
    <ligand>
        <name>ATP</name>
        <dbReference type="ChEBI" id="CHEBI:30616"/>
    </ligand>
</feature>
<keyword evidence="3 9" id="KW-0418">Kinase</keyword>
<feature type="region of interest" description="Disordered" evidence="6">
    <location>
        <begin position="302"/>
        <end position="415"/>
    </location>
</feature>
<keyword evidence="7" id="KW-1133">Transmembrane helix</keyword>
<keyword evidence="1" id="KW-0808">Transferase</keyword>
<evidence type="ECO:0000259" key="8">
    <source>
        <dbReference type="PROSITE" id="PS50011"/>
    </source>
</evidence>
<dbReference type="InterPro" id="IPR017441">
    <property type="entry name" value="Protein_kinase_ATP_BS"/>
</dbReference>
<evidence type="ECO:0000256" key="5">
    <source>
        <dbReference type="PROSITE-ProRule" id="PRU10141"/>
    </source>
</evidence>
<feature type="compositionally biased region" description="Pro residues" evidence="6">
    <location>
        <begin position="307"/>
        <end position="359"/>
    </location>
</feature>
<dbReference type="Pfam" id="PF00069">
    <property type="entry name" value="Pkinase"/>
    <property type="match status" value="1"/>
</dbReference>
<evidence type="ECO:0000313" key="9">
    <source>
        <dbReference type="EMBL" id="ARF58191.1"/>
    </source>
</evidence>
<evidence type="ECO:0000256" key="3">
    <source>
        <dbReference type="ARBA" id="ARBA00022777"/>
    </source>
</evidence>
<dbReference type="AlphaFoldDB" id="A0A1V0TZ58"/>
<keyword evidence="7" id="KW-0812">Transmembrane</keyword>
<proteinExistence type="predicted"/>
<sequence length="631" mass="64604">MVNSVGSSGIFQALEGDDPRSIAGYRLTARLGSGGMGKVYLSYTPGGRPVAIKVIRPEFSEDAEFRRRFKQEVQSAQRVQGLFTAPVIDSDADGASPWLATAYVPGPSLSAAVAEHGKLPVSTVLLLVAGIAEALQVIHGAGIVHRDLKPSNVLLAADGPRVIDFGIARAADATSLTSSGVTIGTPTFMAPEQAAGSTVTPATDIFALGQVAAYAAIGSPAFGEGTSHGVLYRIVHEQPDLTGLPDELRELVTRCLAKEAAERPSVAEVIALCGAASGQTQLRRPEDWLPTAVAADITTRTAAPAPAQAPPPPVEPPATQPATAPPAAPRPPAHPPAPSAAPVPQPPQTPPPGYGPAPQVPTVNATAPLTQVPTGPTGTGPTATAPTTPVPAAQPPQSSPSPQTPQPPQAPKKKRKGLVTALVLVGMLGFAGAGGAAVYYVMKGNGKAAHHQTESKGAKKQPSGSGSGGATAAPSDGTSPSPGATGGSGSSSVVKDPKPTDYAKIDLPDGYHLSMADVPVAPKSEDSDTGNDFSFTHNEYSDSTVDTSSGKMVLLNPGEKGTLDTCRTETRFTKSIGVKKLTKDAQICLTTNYGTVALITFKSMAPESDVSSYMTVAVRVWRNAVEPEGQQ</sequence>
<keyword evidence="7" id="KW-0472">Membrane</keyword>
<dbReference type="OrthoDB" id="9762169at2"/>
<feature type="compositionally biased region" description="Low complexity" evidence="6">
    <location>
        <begin position="470"/>
        <end position="483"/>
    </location>
</feature>
<dbReference type="PROSITE" id="PS00107">
    <property type="entry name" value="PROTEIN_KINASE_ATP"/>
    <property type="match status" value="1"/>
</dbReference>
<evidence type="ECO:0000256" key="4">
    <source>
        <dbReference type="ARBA" id="ARBA00022840"/>
    </source>
</evidence>
<dbReference type="GO" id="GO:0005524">
    <property type="term" value="F:ATP binding"/>
    <property type="evidence" value="ECO:0007669"/>
    <property type="project" value="UniProtKB-UniRule"/>
</dbReference>
<dbReference type="InterPro" id="IPR011009">
    <property type="entry name" value="Kinase-like_dom_sf"/>
</dbReference>
<feature type="compositionally biased region" description="Pro residues" evidence="6">
    <location>
        <begin position="388"/>
        <end position="410"/>
    </location>
</feature>
<keyword evidence="2 5" id="KW-0547">Nucleotide-binding</keyword>
<dbReference type="PRINTS" id="PR01217">
    <property type="entry name" value="PRICHEXTENSN"/>
</dbReference>
<evidence type="ECO:0000256" key="1">
    <source>
        <dbReference type="ARBA" id="ARBA00022679"/>
    </source>
</evidence>
<dbReference type="PANTHER" id="PTHR43289:SF34">
    <property type="entry name" value="SERINE_THREONINE-PROTEIN KINASE YBDM-RELATED"/>
    <property type="match status" value="1"/>
</dbReference>
<dbReference type="RefSeq" id="WP_083108302.1">
    <property type="nucleotide sequence ID" value="NZ_CP020569.1"/>
</dbReference>
<dbReference type="CDD" id="cd14014">
    <property type="entry name" value="STKc_PknB_like"/>
    <property type="match status" value="1"/>
</dbReference>
<feature type="compositionally biased region" description="Low complexity" evidence="6">
    <location>
        <begin position="370"/>
        <end position="387"/>
    </location>
</feature>
<dbReference type="InterPro" id="IPR000719">
    <property type="entry name" value="Prot_kinase_dom"/>
</dbReference>
<dbReference type="EMBL" id="CP020569">
    <property type="protein sequence ID" value="ARF58191.1"/>
    <property type="molecule type" value="Genomic_DNA"/>
</dbReference>
<dbReference type="STRING" id="553510.B1H19_31990"/>
<dbReference type="InterPro" id="IPR008271">
    <property type="entry name" value="Ser/Thr_kinase_AS"/>
</dbReference>
<dbReference type="SUPFAM" id="SSF56112">
    <property type="entry name" value="Protein kinase-like (PK-like)"/>
    <property type="match status" value="1"/>
</dbReference>
<gene>
    <name evidence="9" type="ORF">B1H19_31990</name>
</gene>
<dbReference type="Gene3D" id="1.10.510.10">
    <property type="entry name" value="Transferase(Phosphotransferase) domain 1"/>
    <property type="match status" value="1"/>
</dbReference>
<evidence type="ECO:0000256" key="7">
    <source>
        <dbReference type="SAM" id="Phobius"/>
    </source>
</evidence>
<organism evidence="9 10">
    <name type="scientific">Streptomyces gilvosporeus</name>
    <dbReference type="NCBI Taxonomy" id="553510"/>
    <lineage>
        <taxon>Bacteria</taxon>
        <taxon>Bacillati</taxon>
        <taxon>Actinomycetota</taxon>
        <taxon>Actinomycetes</taxon>
        <taxon>Kitasatosporales</taxon>
        <taxon>Streptomycetaceae</taxon>
        <taxon>Streptomyces</taxon>
    </lineage>
</organism>
<dbReference type="PANTHER" id="PTHR43289">
    <property type="entry name" value="MITOGEN-ACTIVATED PROTEIN KINASE KINASE KINASE 20-RELATED"/>
    <property type="match status" value="1"/>
</dbReference>
<feature type="region of interest" description="Disordered" evidence="6">
    <location>
        <begin position="451"/>
        <end position="501"/>
    </location>
</feature>
<dbReference type="PROSITE" id="PS50011">
    <property type="entry name" value="PROTEIN_KINASE_DOM"/>
    <property type="match status" value="1"/>
</dbReference>